<evidence type="ECO:0000313" key="8">
    <source>
        <dbReference type="Proteomes" id="UP000291334"/>
    </source>
</evidence>
<evidence type="ECO:0000256" key="3">
    <source>
        <dbReference type="PIRSR" id="PIRSR640198-1"/>
    </source>
</evidence>
<dbReference type="EMBL" id="QJUL01000005">
    <property type="protein sequence ID" value="TBU96131.1"/>
    <property type="molecule type" value="Genomic_DNA"/>
</dbReference>
<keyword evidence="8" id="KW-1185">Reference proteome</keyword>
<comment type="subunit">
    <text evidence="1">Homodimer.</text>
</comment>
<accession>A0A4Q9R8S6</accession>
<keyword evidence="1" id="KW-0548">Nucleotidyltransferase</keyword>
<dbReference type="InterPro" id="IPR026287">
    <property type="entry name" value="SoFic-like"/>
</dbReference>
<dbReference type="InterPro" id="IPR036390">
    <property type="entry name" value="WH_DNA-bd_sf"/>
</dbReference>
<dbReference type="InterPro" id="IPR003812">
    <property type="entry name" value="Fido"/>
</dbReference>
<dbReference type="SUPFAM" id="SSF140931">
    <property type="entry name" value="Fic-like"/>
    <property type="match status" value="1"/>
</dbReference>
<sequence length="377" mass="43704">MQVEQFTSGRWLQQYQYKSFSPTPINGEWQWLDPRLNTLLERASRALAELNALSLMVPDVDLFIRMHIAKEANTSSRIEGTQTQMDEAIMRREQVAPEKRDDWQEVQNYIQAINTAVEDLKHLPLSIRLLKQTHGVLMQGVRGDYKMPGEFRTSQNWIGGSNLNNAVFVPPHPDEVPELMGDLEKFWHNEQVLVPDLIRIALSHYQFETIHPFLDGNGRIGRLLITLYLVDKGLLHKPALYLSDFFERNRGAYYDALTVVRSSNDLLHWLRFFLTAVVETATSSKETFMAIMALRQEVEHQILALGGRAENAKKLLLYLYQRPMLSVNEAAEYLGVTHQSANTLIKHMEQMEVLVETTGYGRNRLYLFKRYFDLFMK</sequence>
<feature type="binding site" evidence="4">
    <location>
        <begin position="253"/>
        <end position="254"/>
    </location>
    <ligand>
        <name>ATP</name>
        <dbReference type="ChEBI" id="CHEBI:30616"/>
    </ligand>
</feature>
<dbReference type="PIRSF" id="PIRSF038925">
    <property type="entry name" value="AMP-prot_trans"/>
    <property type="match status" value="1"/>
</dbReference>
<dbReference type="EMBL" id="QJUM01000033">
    <property type="protein sequence ID" value="TBV01136.1"/>
    <property type="molecule type" value="Genomic_DNA"/>
</dbReference>
<dbReference type="Gene3D" id="1.10.3290.10">
    <property type="entry name" value="Fido-like domain"/>
    <property type="match status" value="1"/>
</dbReference>
<comment type="caution">
    <text evidence="6">The sequence shown here is derived from an EMBL/GenBank/DDBJ whole genome shotgun (WGS) entry which is preliminary data.</text>
</comment>
<reference evidence="8 9" key="1">
    <citation type="submission" date="2018-06" db="EMBL/GenBank/DDBJ databases">
        <title>Three novel Pseudomonas species isolated from symptomatic oak.</title>
        <authorList>
            <person name="Bueno-Gonzalez V."/>
            <person name="Brady C."/>
        </authorList>
    </citation>
    <scope>NUCLEOTIDE SEQUENCE [LARGE SCALE GENOMIC DNA]</scope>
    <source>
        <strain evidence="7 8">P26B</strain>
        <strain evidence="6 9">P6B</strain>
    </source>
</reference>
<dbReference type="Proteomes" id="UP000291334">
    <property type="component" value="Unassembled WGS sequence"/>
</dbReference>
<dbReference type="InterPro" id="IPR040198">
    <property type="entry name" value="Fido_containing"/>
</dbReference>
<dbReference type="Proteomes" id="UP000293172">
    <property type="component" value="Unassembled WGS sequence"/>
</dbReference>
<feature type="domain" description="Fido" evidence="5">
    <location>
        <begin position="125"/>
        <end position="275"/>
    </location>
</feature>
<organism evidence="6 9">
    <name type="scientific">Phytopseudomonas dryadis</name>
    <dbReference type="NCBI Taxonomy" id="2487520"/>
    <lineage>
        <taxon>Bacteria</taxon>
        <taxon>Pseudomonadati</taxon>
        <taxon>Pseudomonadota</taxon>
        <taxon>Gammaproteobacteria</taxon>
        <taxon>Pseudomonadales</taxon>
        <taxon>Pseudomonadaceae</taxon>
        <taxon>Phytopseudomonas</taxon>
    </lineage>
</organism>
<feature type="binding site" evidence="4">
    <location>
        <begin position="215"/>
        <end position="222"/>
    </location>
    <ligand>
        <name>ATP</name>
        <dbReference type="ChEBI" id="CHEBI:30616"/>
    </ligand>
</feature>
<dbReference type="PANTHER" id="PTHR13504">
    <property type="entry name" value="FIDO DOMAIN-CONTAINING PROTEIN DDB_G0283145"/>
    <property type="match status" value="1"/>
</dbReference>
<evidence type="ECO:0000259" key="5">
    <source>
        <dbReference type="PROSITE" id="PS51459"/>
    </source>
</evidence>
<evidence type="ECO:0000256" key="4">
    <source>
        <dbReference type="PIRSR" id="PIRSR640198-2"/>
    </source>
</evidence>
<dbReference type="GO" id="GO:0000287">
    <property type="term" value="F:magnesium ion binding"/>
    <property type="evidence" value="ECO:0007669"/>
    <property type="project" value="UniProtKB-UniRule"/>
</dbReference>
<gene>
    <name evidence="7" type="ORF">DNK34_22025</name>
    <name evidence="6" type="ORF">DNK44_05075</name>
</gene>
<feature type="binding site" evidence="2">
    <location>
        <position position="79"/>
    </location>
    <ligand>
        <name>ATP</name>
        <dbReference type="ChEBI" id="CHEBI:30616"/>
    </ligand>
</feature>
<name>A0A4Q9R8S6_9GAMM</name>
<dbReference type="RefSeq" id="WP_131177360.1">
    <property type="nucleotide sequence ID" value="NZ_QJUL01000005.1"/>
</dbReference>
<proteinExistence type="predicted"/>
<comment type="catalytic activity">
    <reaction evidence="1">
        <text>L-threonyl-[protein] + ATP = 3-O-(5'-adenylyl)-L-threonyl-[protein] + diphosphate</text>
        <dbReference type="Rhea" id="RHEA:54292"/>
        <dbReference type="Rhea" id="RHEA-COMP:11060"/>
        <dbReference type="Rhea" id="RHEA-COMP:13847"/>
        <dbReference type="ChEBI" id="CHEBI:30013"/>
        <dbReference type="ChEBI" id="CHEBI:30616"/>
        <dbReference type="ChEBI" id="CHEBI:33019"/>
        <dbReference type="ChEBI" id="CHEBI:138113"/>
        <dbReference type="EC" id="2.7.7.108"/>
    </reaction>
</comment>
<comment type="function">
    <text evidence="1">Adenylyltransferase that mediates the addition of adenosine 5'-monophosphate (AMP) to specific residues of target proteins.</text>
</comment>
<dbReference type="PROSITE" id="PS51459">
    <property type="entry name" value="FIDO"/>
    <property type="match status" value="1"/>
</dbReference>
<dbReference type="GO" id="GO:0070733">
    <property type="term" value="F:AMPylase activity"/>
    <property type="evidence" value="ECO:0007669"/>
    <property type="project" value="UniProtKB-UniRule"/>
</dbReference>
<dbReference type="Pfam" id="PF02661">
    <property type="entry name" value="Fic"/>
    <property type="match status" value="1"/>
</dbReference>
<keyword evidence="1 2" id="KW-0067">ATP-binding</keyword>
<keyword evidence="1" id="KW-0808">Transferase</keyword>
<dbReference type="GO" id="GO:0005524">
    <property type="term" value="F:ATP binding"/>
    <property type="evidence" value="ECO:0007669"/>
    <property type="project" value="UniProtKB-UniRule"/>
</dbReference>
<dbReference type="AlphaFoldDB" id="A0A4Q9R8S6"/>
<evidence type="ECO:0000313" key="6">
    <source>
        <dbReference type="EMBL" id="TBU96131.1"/>
    </source>
</evidence>
<dbReference type="GO" id="GO:0003700">
    <property type="term" value="F:DNA-binding transcription factor activity"/>
    <property type="evidence" value="ECO:0007669"/>
    <property type="project" value="InterPro"/>
</dbReference>
<evidence type="ECO:0000256" key="1">
    <source>
        <dbReference type="PIRNR" id="PIRNR038925"/>
    </source>
</evidence>
<keyword evidence="1 2" id="KW-0547">Nucleotide-binding</keyword>
<feature type="binding site" evidence="2">
    <location>
        <begin position="216"/>
        <end position="222"/>
    </location>
    <ligand>
        <name>ATP</name>
        <dbReference type="ChEBI" id="CHEBI:30616"/>
    </ligand>
</feature>
<comment type="catalytic activity">
    <reaction evidence="1">
        <text>L-tyrosyl-[protein] + ATP = O-(5'-adenylyl)-L-tyrosyl-[protein] + diphosphate</text>
        <dbReference type="Rhea" id="RHEA:54288"/>
        <dbReference type="Rhea" id="RHEA-COMP:10136"/>
        <dbReference type="Rhea" id="RHEA-COMP:13846"/>
        <dbReference type="ChEBI" id="CHEBI:30616"/>
        <dbReference type="ChEBI" id="CHEBI:33019"/>
        <dbReference type="ChEBI" id="CHEBI:46858"/>
        <dbReference type="ChEBI" id="CHEBI:83624"/>
        <dbReference type="EC" id="2.7.7.108"/>
    </reaction>
</comment>
<dbReference type="PANTHER" id="PTHR13504:SF38">
    <property type="entry name" value="FIDO DOMAIN-CONTAINING PROTEIN"/>
    <property type="match status" value="1"/>
</dbReference>
<dbReference type="SUPFAM" id="SSF46785">
    <property type="entry name" value="Winged helix' DNA-binding domain"/>
    <property type="match status" value="1"/>
</dbReference>
<protein>
    <recommendedName>
        <fullName evidence="1">Protein adenylyltransferase</fullName>
        <ecNumber evidence="1">2.7.7.108</ecNumber>
    </recommendedName>
    <alternativeName>
        <fullName evidence="1">AMPylator</fullName>
    </alternativeName>
</protein>
<dbReference type="GO" id="GO:0042803">
    <property type="term" value="F:protein homodimerization activity"/>
    <property type="evidence" value="ECO:0007669"/>
    <property type="project" value="UniProtKB-UniRule"/>
</dbReference>
<feature type="binding site" evidence="2">
    <location>
        <position position="211"/>
    </location>
    <ligand>
        <name>ATP</name>
        <dbReference type="ChEBI" id="CHEBI:30616"/>
    </ligand>
</feature>
<dbReference type="InterPro" id="IPR036597">
    <property type="entry name" value="Fido-like_dom_sf"/>
</dbReference>
<evidence type="ECO:0000313" key="7">
    <source>
        <dbReference type="EMBL" id="TBV01136.1"/>
    </source>
</evidence>
<dbReference type="InterPro" id="IPR025758">
    <property type="entry name" value="Fic/DOC_N"/>
</dbReference>
<feature type="binding site" evidence="2">
    <location>
        <position position="253"/>
    </location>
    <ligand>
        <name>ATP</name>
        <dbReference type="ChEBI" id="CHEBI:30616"/>
    </ligand>
</feature>
<evidence type="ECO:0000313" key="9">
    <source>
        <dbReference type="Proteomes" id="UP000293172"/>
    </source>
</evidence>
<dbReference type="Pfam" id="PF13784">
    <property type="entry name" value="Fic_N"/>
    <property type="match status" value="1"/>
</dbReference>
<dbReference type="EC" id="2.7.7.108" evidence="1"/>
<feature type="active site" evidence="3">
    <location>
        <position position="211"/>
    </location>
</feature>
<evidence type="ECO:0000256" key="2">
    <source>
        <dbReference type="PIRSR" id="PIRSR038925-1"/>
    </source>
</evidence>
<dbReference type="OrthoDB" id="9807853at2"/>